<name>A0A6J4SM98_9ACTN</name>
<dbReference type="NCBIfam" id="TIGR03032">
    <property type="entry name" value="TIGR03032 family protein"/>
    <property type="match status" value="1"/>
</dbReference>
<sequence>MGPYDHPPVPPPVAPVFLVGPPLAGDGTLLASLAHASGVWHARTAARSFLDAVPEADPAARGYESHRLTASDAPALAAAARAALQAALVDREGRAPDQETGPVVPVAGGSRLGLCVPFLAAIFPGARFVLAERDGREAVPELLTAWRGNRLVTVAELPGWTGPWSGPLVPGWRELAGAPLESVAAEQWRIADTLVREDLGALDADRWVAADHARLIADPRAELRRLCEWLGVPYDQALLSPFEEVRRSRRSAAPAPAPAPAASSPEPASPFASASTASFPQRLGALGSSLLISTYQTGKLVCARERDGALNTHFRDFDKPMGMALADGRLCLGTRTEVWDLRDMPEVAARLAPPGTHDACYLPRNRHVTGDIAVHEMAFAEGELWLVATAFSCLATLDAHHSFVPRWTPPFISALAPGDRCHLNGMAVVDDRVRYVTALGTTDEPGTWRERKADGGVLLDVPSSETVVAGLSMPHSPRWHDGRLWVLESGRGELCLVDLERGRTETVAELPGFTRGLAFAGTTAFVGLSQIRESSTFGDLPLTRRLQERMSGVWMVDLTRGAIDGFLRFDDLVQEVFDVALLAGKRWPEVADTHSSAVATSYVLP</sequence>
<dbReference type="Pfam" id="PF13469">
    <property type="entry name" value="Sulfotransfer_3"/>
    <property type="match status" value="1"/>
</dbReference>
<accession>A0A6J4SM98</accession>
<gene>
    <name evidence="3" type="ORF">AVDCRST_MAG30-1726</name>
</gene>
<dbReference type="Gene3D" id="3.40.50.300">
    <property type="entry name" value="P-loop containing nucleotide triphosphate hydrolases"/>
    <property type="match status" value="1"/>
</dbReference>
<dbReference type="SUPFAM" id="SSF52540">
    <property type="entry name" value="P-loop containing nucleoside triphosphate hydrolases"/>
    <property type="match status" value="1"/>
</dbReference>
<feature type="region of interest" description="Disordered" evidence="1">
    <location>
        <begin position="250"/>
        <end position="274"/>
    </location>
</feature>
<dbReference type="EMBL" id="CADCVS010000231">
    <property type="protein sequence ID" value="CAA9497636.1"/>
    <property type="molecule type" value="Genomic_DNA"/>
</dbReference>
<feature type="domain" description="Conserved hypothetical protein CHP03032" evidence="2">
    <location>
        <begin position="278"/>
        <end position="590"/>
    </location>
</feature>
<dbReference type="Pfam" id="PF16261">
    <property type="entry name" value="DUF4915"/>
    <property type="match status" value="1"/>
</dbReference>
<dbReference type="AlphaFoldDB" id="A0A6J4SM98"/>
<feature type="compositionally biased region" description="Low complexity" evidence="1">
    <location>
        <begin position="260"/>
        <end position="274"/>
    </location>
</feature>
<evidence type="ECO:0000313" key="3">
    <source>
        <dbReference type="EMBL" id="CAA9497636.1"/>
    </source>
</evidence>
<proteinExistence type="predicted"/>
<evidence type="ECO:0000256" key="1">
    <source>
        <dbReference type="SAM" id="MobiDB-lite"/>
    </source>
</evidence>
<protein>
    <recommendedName>
        <fullName evidence="2">Conserved hypothetical protein CHP03032 domain-containing protein</fullName>
    </recommendedName>
</protein>
<evidence type="ECO:0000259" key="2">
    <source>
        <dbReference type="Pfam" id="PF16261"/>
    </source>
</evidence>
<reference evidence="3" key="1">
    <citation type="submission" date="2020-02" db="EMBL/GenBank/DDBJ databases">
        <authorList>
            <person name="Meier V. D."/>
        </authorList>
    </citation>
    <scope>NUCLEOTIDE SEQUENCE</scope>
    <source>
        <strain evidence="3">AVDCRST_MAG30</strain>
    </source>
</reference>
<dbReference type="InterPro" id="IPR017481">
    <property type="entry name" value="CHP03032"/>
</dbReference>
<organism evidence="3">
    <name type="scientific">uncultured Solirubrobacteraceae bacterium</name>
    <dbReference type="NCBI Taxonomy" id="1162706"/>
    <lineage>
        <taxon>Bacteria</taxon>
        <taxon>Bacillati</taxon>
        <taxon>Actinomycetota</taxon>
        <taxon>Thermoleophilia</taxon>
        <taxon>Solirubrobacterales</taxon>
        <taxon>Solirubrobacteraceae</taxon>
        <taxon>environmental samples</taxon>
    </lineage>
</organism>
<dbReference type="SUPFAM" id="SSF63829">
    <property type="entry name" value="Calcium-dependent phosphotriesterase"/>
    <property type="match status" value="1"/>
</dbReference>
<dbReference type="InterPro" id="IPR027417">
    <property type="entry name" value="P-loop_NTPase"/>
</dbReference>